<sequence>MTSGHRRTYIRIAHFPKSGSPYPLSGEVITLDSIRCGRIGKSSDSKRAHISSKASLTAPLISHESSRYLVIPISELDPYPGVPLATFPSSRLIYHSSFSSIYNFSFLFSCSFLPIWILREGVGFSFCRSYCSKQQHYRSAPNSIVPLSLLVR</sequence>
<feature type="transmembrane region" description="Helical" evidence="1">
    <location>
        <begin position="101"/>
        <end position="118"/>
    </location>
</feature>
<keyword evidence="1" id="KW-0812">Transmembrane</keyword>
<dbReference type="AlphaFoldDB" id="A0A2T6ZA70"/>
<dbReference type="Proteomes" id="UP000244722">
    <property type="component" value="Unassembled WGS sequence"/>
</dbReference>
<comment type="caution">
    <text evidence="2">The sequence shown here is derived from an EMBL/GenBank/DDBJ whole genome shotgun (WGS) entry which is preliminary data.</text>
</comment>
<proteinExistence type="predicted"/>
<dbReference type="EMBL" id="NESQ01000572">
    <property type="protein sequence ID" value="PUU72324.1"/>
    <property type="molecule type" value="Genomic_DNA"/>
</dbReference>
<name>A0A2T6ZA70_TUBBO</name>
<accession>A0A2T6ZA70</accession>
<organism evidence="2 3">
    <name type="scientific">Tuber borchii</name>
    <name type="common">White truffle</name>
    <dbReference type="NCBI Taxonomy" id="42251"/>
    <lineage>
        <taxon>Eukaryota</taxon>
        <taxon>Fungi</taxon>
        <taxon>Dikarya</taxon>
        <taxon>Ascomycota</taxon>
        <taxon>Pezizomycotina</taxon>
        <taxon>Pezizomycetes</taxon>
        <taxon>Pezizales</taxon>
        <taxon>Tuberaceae</taxon>
        <taxon>Tuber</taxon>
    </lineage>
</organism>
<evidence type="ECO:0000313" key="2">
    <source>
        <dbReference type="EMBL" id="PUU72324.1"/>
    </source>
</evidence>
<evidence type="ECO:0000313" key="3">
    <source>
        <dbReference type="Proteomes" id="UP000244722"/>
    </source>
</evidence>
<protein>
    <submittedName>
        <fullName evidence="2">Uncharacterized protein</fullName>
    </submittedName>
</protein>
<keyword evidence="3" id="KW-1185">Reference proteome</keyword>
<keyword evidence="1" id="KW-0472">Membrane</keyword>
<gene>
    <name evidence="2" type="ORF">B9Z19DRAFT_694875</name>
</gene>
<evidence type="ECO:0000256" key="1">
    <source>
        <dbReference type="SAM" id="Phobius"/>
    </source>
</evidence>
<keyword evidence="1" id="KW-1133">Transmembrane helix</keyword>
<reference evidence="2 3" key="1">
    <citation type="submission" date="2017-04" db="EMBL/GenBank/DDBJ databases">
        <title>Draft genome sequence of Tuber borchii Vittad., a whitish edible truffle.</title>
        <authorList>
            <consortium name="DOE Joint Genome Institute"/>
            <person name="Murat C."/>
            <person name="Kuo A."/>
            <person name="Barry K.W."/>
            <person name="Clum A."/>
            <person name="Dockter R.B."/>
            <person name="Fauchery L."/>
            <person name="Iotti M."/>
            <person name="Kohler A."/>
            <person name="Labutti K."/>
            <person name="Lindquist E.A."/>
            <person name="Lipzen A."/>
            <person name="Ohm R.A."/>
            <person name="Wang M."/>
            <person name="Grigoriev I.V."/>
            <person name="Zambonelli A."/>
            <person name="Martin F.M."/>
        </authorList>
    </citation>
    <scope>NUCLEOTIDE SEQUENCE [LARGE SCALE GENOMIC DNA]</scope>
    <source>
        <strain evidence="2 3">Tbo3840</strain>
    </source>
</reference>